<dbReference type="SUPFAM" id="SSF53850">
    <property type="entry name" value="Periplasmic binding protein-like II"/>
    <property type="match status" value="1"/>
</dbReference>
<accession>A0ABQ3UXD9</accession>
<dbReference type="PANTHER" id="PTHR43649:SF31">
    <property type="entry name" value="SN-GLYCEROL-3-PHOSPHATE-BINDING PERIPLASMIC PROTEIN UGPB"/>
    <property type="match status" value="1"/>
</dbReference>
<dbReference type="PROSITE" id="PS51318">
    <property type="entry name" value="TAT"/>
    <property type="match status" value="1"/>
</dbReference>
<comment type="subcellular location">
    <subcellularLocation>
        <location evidence="1">Cell envelope</location>
    </subcellularLocation>
</comment>
<dbReference type="PANTHER" id="PTHR43649">
    <property type="entry name" value="ARABINOSE-BINDING PROTEIN-RELATED"/>
    <property type="match status" value="1"/>
</dbReference>
<dbReference type="EMBL" id="BNJG01000002">
    <property type="protein sequence ID" value="GHO56995.1"/>
    <property type="molecule type" value="Genomic_DNA"/>
</dbReference>
<gene>
    <name evidence="5" type="ORF">KSB_54700</name>
</gene>
<keyword evidence="4" id="KW-0732">Signal</keyword>
<dbReference type="Gene3D" id="3.40.190.10">
    <property type="entry name" value="Periplasmic binding protein-like II"/>
    <property type="match status" value="1"/>
</dbReference>
<comment type="caution">
    <text evidence="5">The sequence shown here is derived from an EMBL/GenBank/DDBJ whole genome shotgun (WGS) entry which is preliminary data.</text>
</comment>
<keyword evidence="3" id="KW-0813">Transport</keyword>
<proteinExistence type="inferred from homology"/>
<evidence type="ECO:0000256" key="1">
    <source>
        <dbReference type="ARBA" id="ARBA00004196"/>
    </source>
</evidence>
<comment type="similarity">
    <text evidence="2">Belongs to the bacterial solute-binding protein 1 family.</text>
</comment>
<dbReference type="Proteomes" id="UP000654345">
    <property type="component" value="Unassembled WGS sequence"/>
</dbReference>
<dbReference type="InterPro" id="IPR006311">
    <property type="entry name" value="TAT_signal"/>
</dbReference>
<evidence type="ECO:0000256" key="4">
    <source>
        <dbReference type="ARBA" id="ARBA00022729"/>
    </source>
</evidence>
<keyword evidence="6" id="KW-1185">Reference proteome</keyword>
<evidence type="ECO:0000313" key="5">
    <source>
        <dbReference type="EMBL" id="GHO56995.1"/>
    </source>
</evidence>
<dbReference type="Pfam" id="PF01547">
    <property type="entry name" value="SBP_bac_1"/>
    <property type="match status" value="1"/>
</dbReference>
<dbReference type="RefSeq" id="WP_201373440.1">
    <property type="nucleotide sequence ID" value="NZ_BNJG01000002.1"/>
</dbReference>
<evidence type="ECO:0000313" key="6">
    <source>
        <dbReference type="Proteomes" id="UP000654345"/>
    </source>
</evidence>
<evidence type="ECO:0000256" key="2">
    <source>
        <dbReference type="ARBA" id="ARBA00008520"/>
    </source>
</evidence>
<evidence type="ECO:0000256" key="3">
    <source>
        <dbReference type="ARBA" id="ARBA00022448"/>
    </source>
</evidence>
<name>A0ABQ3UXD9_9CHLR</name>
<dbReference type="InterPro" id="IPR050490">
    <property type="entry name" value="Bact_solute-bd_prot1"/>
</dbReference>
<reference evidence="5 6" key="1">
    <citation type="journal article" date="2021" name="Int. J. Syst. Evol. Microbiol.">
        <title>Reticulibacter mediterranei gen. nov., sp. nov., within the new family Reticulibacteraceae fam. nov., and Ktedonospora formicarum gen. nov., sp. nov., Ktedonobacter robiniae sp. nov., Dictyobacter formicarum sp. nov. and Dictyobacter arantiisoli sp. nov., belonging to the class Ktedonobacteria.</title>
        <authorList>
            <person name="Yabe S."/>
            <person name="Zheng Y."/>
            <person name="Wang C.M."/>
            <person name="Sakai Y."/>
            <person name="Abe K."/>
            <person name="Yokota A."/>
            <person name="Donadio S."/>
            <person name="Cavaletti L."/>
            <person name="Monciardini P."/>
        </authorList>
    </citation>
    <scope>NUCLEOTIDE SEQUENCE [LARGE SCALE GENOMIC DNA]</scope>
    <source>
        <strain evidence="5 6">SOSP1-30</strain>
    </source>
</reference>
<keyword evidence="5" id="KW-0762">Sugar transport</keyword>
<protein>
    <submittedName>
        <fullName evidence="5">Sugar transporter</fullName>
    </submittedName>
</protein>
<dbReference type="InterPro" id="IPR006059">
    <property type="entry name" value="SBP"/>
</dbReference>
<sequence length="463" mass="50954">MSRQFDSLTPDAPLSDMQAISRRSFLKTSATMGALAAAGSFGLAACNSPSASGTATGSATATEGTITIWDRSGDLFQVFDATIATFNKKYPKIKVKHVSVDVDSKLPTTLNTGVNVPDGSFYEDTNLPVLASHYYDITDWIQPYTKDIVPFKLRVNTHNDRVVGIPWDLDPGLLYYREDMLQTAGISPDSIQTYDDLLEAAHKVQDKFGPKCKPIHLEQDPGLTQLWVEMFANQQGASMVDASGKLQLNSQAYLNIMNFLNRVHTENLGTRAAYFSPGDLAAIDADQVAFYPWAVWAVYGADLLFKKSKGKWRAMPLPAWTKGGARGAVMGGSSFIIPKKAKNPHLAWLFYEHLVFSKEGYSAVYGPNKIYPGGINTSLPSYLPALQTQLYKNSDGLGGQNLWQVATGTVKDIPGNFYIAPWYNQAVPYFGTNVQRMLDGQMTPQQVLQKSSSDIQTKLVDRQ</sequence>
<organism evidence="5 6">
    <name type="scientific">Ktedonobacter robiniae</name>
    <dbReference type="NCBI Taxonomy" id="2778365"/>
    <lineage>
        <taxon>Bacteria</taxon>
        <taxon>Bacillati</taxon>
        <taxon>Chloroflexota</taxon>
        <taxon>Ktedonobacteria</taxon>
        <taxon>Ktedonobacterales</taxon>
        <taxon>Ktedonobacteraceae</taxon>
        <taxon>Ktedonobacter</taxon>
    </lineage>
</organism>